<sequence>MLPYINAPFEYVGSSLGTSADELKLVFTFYLSFPLAAVLKRIPDKAPWQKNLFIIVVSLFYLVGLFDLWDGLLTLAISAYGAYFIAAKIDSPFMPWIGFVFLMGHMSVSHIARQRTNDPSATDITGAQMVMVMKLTAFCWNVQDGRFPDSELTDFQKEHAIRTIPSLLDYTGYFLFFPALMAGPAFDYSDYSRYISTTMFTLPPGVDPSKAPPTRKKRKIPRSGTPATIKGVIGTLWIFAFLKFSSWYPVDLYLSDDFLKYGFLRRIWLLYMLGLTTRMKYYGVWSLSEGGCILAGIGYNGIDPATGRARWDRLTNIKPMEVELAQNTRAFLGGWNINTNNWLRNYMYLRVTPKGKKPGFRATLATFVTSAFWHGFFPGYYLSFVLASLLQTIAKNARRLIRPLFMTPDGKQPLPSKRYYDAFTWLLTQVVFAYTVAPFILLSFSGTMLVWSRVYFYTLIGVAASFAAFSRTLPIRHHLQKMQAARQPNSSSDNIEKVAKEEVEADLKRQQSALSVSSDASSVRRAPTLGIADDPEAEIDEIVREVKQEIEDRRRRGSLMQGFDIKTAVREKMKEFQKGSKGPGALGGVGGLGKSA</sequence>
<evidence type="ECO:0000256" key="7">
    <source>
        <dbReference type="SAM" id="MobiDB-lite"/>
    </source>
</evidence>
<evidence type="ECO:0000313" key="9">
    <source>
        <dbReference type="EMBL" id="KAJ4353917.1"/>
    </source>
</evidence>
<evidence type="ECO:0000256" key="4">
    <source>
        <dbReference type="ARBA" id="ARBA00022989"/>
    </source>
</evidence>
<keyword evidence="3 8" id="KW-0812">Transmembrane</keyword>
<feature type="transmembrane region" description="Helical" evidence="8">
    <location>
        <begin position="227"/>
        <end position="246"/>
    </location>
</feature>
<dbReference type="Proteomes" id="UP001140513">
    <property type="component" value="Unassembled WGS sequence"/>
</dbReference>
<proteinExistence type="predicted"/>
<comment type="subcellular location">
    <subcellularLocation>
        <location evidence="1">Membrane</location>
        <topology evidence="1">Multi-pass membrane protein</topology>
    </subcellularLocation>
</comment>
<keyword evidence="10" id="KW-1185">Reference proteome</keyword>
<dbReference type="RefSeq" id="XP_056071691.1">
    <property type="nucleotide sequence ID" value="XM_056214424.1"/>
</dbReference>
<evidence type="ECO:0000256" key="8">
    <source>
        <dbReference type="SAM" id="Phobius"/>
    </source>
</evidence>
<dbReference type="GeneID" id="80909178"/>
<gene>
    <name evidence="9" type="primary">ale1</name>
    <name evidence="9" type="ORF">N0V89_005648</name>
</gene>
<feature type="transmembrane region" description="Helical" evidence="8">
    <location>
        <begin position="422"/>
        <end position="442"/>
    </location>
</feature>
<feature type="transmembrane region" description="Helical" evidence="8">
    <location>
        <begin position="52"/>
        <end position="81"/>
    </location>
</feature>
<dbReference type="EMBL" id="JAPEUX010000004">
    <property type="protein sequence ID" value="KAJ4353917.1"/>
    <property type="molecule type" value="Genomic_DNA"/>
</dbReference>
<feature type="compositionally biased region" description="Gly residues" evidence="7">
    <location>
        <begin position="581"/>
        <end position="596"/>
    </location>
</feature>
<dbReference type="Pfam" id="PF03062">
    <property type="entry name" value="MBOAT"/>
    <property type="match status" value="1"/>
</dbReference>
<feature type="transmembrane region" description="Helical" evidence="8">
    <location>
        <begin position="454"/>
        <end position="473"/>
    </location>
</feature>
<protein>
    <submittedName>
        <fullName evidence="9">Lysophospholipid acyltransferase</fullName>
    </submittedName>
</protein>
<dbReference type="GO" id="GO:0005783">
    <property type="term" value="C:endoplasmic reticulum"/>
    <property type="evidence" value="ECO:0007669"/>
    <property type="project" value="TreeGrafter"/>
</dbReference>
<name>A0A9W9CBE4_9PLEO</name>
<keyword evidence="4 8" id="KW-1133">Transmembrane helix</keyword>
<feature type="transmembrane region" description="Helical" evidence="8">
    <location>
        <begin position="23"/>
        <end position="40"/>
    </location>
</feature>
<accession>A0A9W9CBE4</accession>
<dbReference type="PANTHER" id="PTHR13906:SF4">
    <property type="entry name" value="LYSOPHOSPHOLIPID ACYLTRANSFERASE 6"/>
    <property type="match status" value="1"/>
</dbReference>
<dbReference type="InterPro" id="IPR049941">
    <property type="entry name" value="LPLAT_7/PORCN-like"/>
</dbReference>
<dbReference type="GO" id="GO:0030258">
    <property type="term" value="P:lipid modification"/>
    <property type="evidence" value="ECO:0007669"/>
    <property type="project" value="TreeGrafter"/>
</dbReference>
<keyword evidence="2" id="KW-0808">Transferase</keyword>
<dbReference type="InterPro" id="IPR004299">
    <property type="entry name" value="MBOAT_fam"/>
</dbReference>
<dbReference type="GO" id="GO:0046474">
    <property type="term" value="P:glycerophospholipid biosynthetic process"/>
    <property type="evidence" value="ECO:0007669"/>
    <property type="project" value="TreeGrafter"/>
</dbReference>
<reference evidence="9" key="1">
    <citation type="submission" date="2022-10" db="EMBL/GenBank/DDBJ databases">
        <title>Tapping the CABI collections for fungal endophytes: first genome assemblies for Collariella, Neodidymelliopsis, Ascochyta clinopodiicola, Didymella pomorum, Didymosphaeria variabile, Neocosmospora piperis and Neocucurbitaria cava.</title>
        <authorList>
            <person name="Hill R."/>
        </authorList>
    </citation>
    <scope>NUCLEOTIDE SEQUENCE</scope>
    <source>
        <strain evidence="9">IMI 356815</strain>
    </source>
</reference>
<dbReference type="AlphaFoldDB" id="A0A9W9CBE4"/>
<evidence type="ECO:0000256" key="3">
    <source>
        <dbReference type="ARBA" id="ARBA00022692"/>
    </source>
</evidence>
<evidence type="ECO:0000256" key="1">
    <source>
        <dbReference type="ARBA" id="ARBA00004141"/>
    </source>
</evidence>
<keyword evidence="5 8" id="KW-0472">Membrane</keyword>
<dbReference type="PANTHER" id="PTHR13906">
    <property type="entry name" value="PORCUPINE"/>
    <property type="match status" value="1"/>
</dbReference>
<organism evidence="9 10">
    <name type="scientific">Didymosphaeria variabile</name>
    <dbReference type="NCBI Taxonomy" id="1932322"/>
    <lineage>
        <taxon>Eukaryota</taxon>
        <taxon>Fungi</taxon>
        <taxon>Dikarya</taxon>
        <taxon>Ascomycota</taxon>
        <taxon>Pezizomycotina</taxon>
        <taxon>Dothideomycetes</taxon>
        <taxon>Pleosporomycetidae</taxon>
        <taxon>Pleosporales</taxon>
        <taxon>Massarineae</taxon>
        <taxon>Didymosphaeriaceae</taxon>
        <taxon>Didymosphaeria</taxon>
    </lineage>
</organism>
<evidence type="ECO:0000256" key="2">
    <source>
        <dbReference type="ARBA" id="ARBA00022679"/>
    </source>
</evidence>
<keyword evidence="6 9" id="KW-0012">Acyltransferase</keyword>
<feature type="region of interest" description="Disordered" evidence="7">
    <location>
        <begin position="574"/>
        <end position="596"/>
    </location>
</feature>
<dbReference type="OrthoDB" id="286734at2759"/>
<evidence type="ECO:0000256" key="5">
    <source>
        <dbReference type="ARBA" id="ARBA00023136"/>
    </source>
</evidence>
<feature type="transmembrane region" description="Helical" evidence="8">
    <location>
        <begin position="93"/>
        <end position="112"/>
    </location>
</feature>
<dbReference type="GO" id="GO:0016020">
    <property type="term" value="C:membrane"/>
    <property type="evidence" value="ECO:0007669"/>
    <property type="project" value="UniProtKB-SubCell"/>
</dbReference>
<dbReference type="GO" id="GO:0003841">
    <property type="term" value="F:1-acylglycerol-3-phosphate O-acyltransferase activity"/>
    <property type="evidence" value="ECO:0007669"/>
    <property type="project" value="TreeGrafter"/>
</dbReference>
<comment type="caution">
    <text evidence="9">The sequence shown here is derived from an EMBL/GenBank/DDBJ whole genome shotgun (WGS) entry which is preliminary data.</text>
</comment>
<evidence type="ECO:0000313" key="10">
    <source>
        <dbReference type="Proteomes" id="UP001140513"/>
    </source>
</evidence>
<feature type="transmembrane region" description="Helical" evidence="8">
    <location>
        <begin position="359"/>
        <end position="376"/>
    </location>
</feature>
<evidence type="ECO:0000256" key="6">
    <source>
        <dbReference type="ARBA" id="ARBA00023315"/>
    </source>
</evidence>
<dbReference type="GO" id="GO:0047184">
    <property type="term" value="F:1-acylglycerophosphocholine O-acyltransferase activity"/>
    <property type="evidence" value="ECO:0007669"/>
    <property type="project" value="TreeGrafter"/>
</dbReference>